<evidence type="ECO:0000313" key="1">
    <source>
        <dbReference type="EMBL" id="KFE66505.1"/>
    </source>
</evidence>
<dbReference type="AlphaFoldDB" id="A0A085WFP2"/>
<gene>
    <name evidence="1" type="ORF">DB31_0978</name>
</gene>
<reference evidence="1 2" key="1">
    <citation type="submission" date="2014-04" db="EMBL/GenBank/DDBJ databases">
        <title>Genome assembly of Hyalangium minutum DSM 14724.</title>
        <authorList>
            <person name="Sharma G."/>
            <person name="Subramanian S."/>
        </authorList>
    </citation>
    <scope>NUCLEOTIDE SEQUENCE [LARGE SCALE GENOMIC DNA]</scope>
    <source>
        <strain evidence="1 2">DSM 14724</strain>
    </source>
</reference>
<sequence>MTNRICLITRFIERRKTGFGVARLMMMSGVNVRAFRPEDPETPGTLDRVQQALPELLSSQEIQELERFLAEERT</sequence>
<accession>A0A085WFP2</accession>
<name>A0A085WFP2_9BACT</name>
<proteinExistence type="predicted"/>
<organism evidence="1 2">
    <name type="scientific">Hyalangium minutum</name>
    <dbReference type="NCBI Taxonomy" id="394096"/>
    <lineage>
        <taxon>Bacteria</taxon>
        <taxon>Pseudomonadati</taxon>
        <taxon>Myxococcota</taxon>
        <taxon>Myxococcia</taxon>
        <taxon>Myxococcales</taxon>
        <taxon>Cystobacterineae</taxon>
        <taxon>Archangiaceae</taxon>
        <taxon>Hyalangium</taxon>
    </lineage>
</organism>
<protein>
    <submittedName>
        <fullName evidence="1">Uncharacterized protein</fullName>
    </submittedName>
</protein>
<dbReference type="STRING" id="394096.DB31_0978"/>
<evidence type="ECO:0000313" key="2">
    <source>
        <dbReference type="Proteomes" id="UP000028725"/>
    </source>
</evidence>
<dbReference type="Proteomes" id="UP000028725">
    <property type="component" value="Unassembled WGS sequence"/>
</dbReference>
<dbReference type="EMBL" id="JMCB01000010">
    <property type="protein sequence ID" value="KFE66505.1"/>
    <property type="molecule type" value="Genomic_DNA"/>
</dbReference>
<comment type="caution">
    <text evidence="1">The sequence shown here is derived from an EMBL/GenBank/DDBJ whole genome shotgun (WGS) entry which is preliminary data.</text>
</comment>
<keyword evidence="2" id="KW-1185">Reference proteome</keyword>
<dbReference type="RefSeq" id="WP_044192407.1">
    <property type="nucleotide sequence ID" value="NZ_JMCB01000010.1"/>
</dbReference>
<dbReference type="OrthoDB" id="5524931at2"/>